<keyword evidence="2" id="KW-1185">Reference proteome</keyword>
<evidence type="ECO:0000313" key="1">
    <source>
        <dbReference type="EMBL" id="KAJ9655421.1"/>
    </source>
</evidence>
<proteinExistence type="predicted"/>
<dbReference type="EMBL" id="JAPDRQ010000097">
    <property type="protein sequence ID" value="KAJ9655421.1"/>
    <property type="molecule type" value="Genomic_DNA"/>
</dbReference>
<organism evidence="1 2">
    <name type="scientific">Neophaeococcomyces mojaviensis</name>
    <dbReference type="NCBI Taxonomy" id="3383035"/>
    <lineage>
        <taxon>Eukaryota</taxon>
        <taxon>Fungi</taxon>
        <taxon>Dikarya</taxon>
        <taxon>Ascomycota</taxon>
        <taxon>Pezizomycotina</taxon>
        <taxon>Eurotiomycetes</taxon>
        <taxon>Chaetothyriomycetidae</taxon>
        <taxon>Chaetothyriales</taxon>
        <taxon>Chaetothyriales incertae sedis</taxon>
        <taxon>Neophaeococcomyces</taxon>
    </lineage>
</organism>
<gene>
    <name evidence="1" type="ORF">H2198_005725</name>
</gene>
<evidence type="ECO:0000313" key="2">
    <source>
        <dbReference type="Proteomes" id="UP001172386"/>
    </source>
</evidence>
<accession>A0ACC3A560</accession>
<dbReference type="Proteomes" id="UP001172386">
    <property type="component" value="Unassembled WGS sequence"/>
</dbReference>
<sequence length="963" mass="108227">MGENASLDINRNVAKGSRECLEAAKMRRLLGKFDSKKKQKPTSSFGEGESRKPQLQSTKPLPGVASGSAPVTPGFDAQNDSNPYGLSPAEILQNQYQIADIVAASHAKTMASINANNKGAPPPGSNRDVEWATRYLAENIAVNPENQRLRAWRREQLGLQDGDDPEWELSDAQHRQLEARYVEEAYVLDEAEEPKTQEDILMMVVEKMTLGGGEGGSGGKAKQSVIEIPSGKLATLPWPYGDKCTKAADRICNVCAATRLERLMVCNNPEQRAVILPLSHMKRMATIPGCPMCRLLLSTFRSSTGEISSVDKPLFGEDTVVRVWWDTWATLMRSCVKDGKPAAQQLGNSRRFYTELTTSLLCEGEKAYRLEGSITSKEYVRFGFQLINVDRHDRREFGSFGNGRLLGAVADPVRLKSWMNLCLCEHGAACGHPDLRSPYHPGFKVIDVQARHLVEAPPPHVAYAALSYVWGTSKQLLNEEATRDRLVRPDGLADFHRDIPLTIKDAMILCERMGLRFLWVDALCIRQDDQQDKVIQIANMDAVYSRALVTIVAANGEDCNTGLPGVRPGTRSFLPVAETVGGVTLSPIAQPLRPSIITSKWDWRGWTLQEKLLSRRLLIVSDTQMFWKCSNRTWYEDAKLEVSNAELKLTQEDDWPFLDEESENAVERYRSLAKSFVHRDFTHQSDALNAVAGINKKLSNNFGDKFIAGIPEMLLDACILWDWPGVYNRMFLPRLEYFPSWSWISVSVSQAIREGPNRRDPVCLDAITSVSEYNDSNNGARRRKPPMICTLVQYYRYDDDGVAVKIESEVFAAWHDAHFRAYLKSQDLPEANVLPVMPLKFYSTAEEYIALGRELEENPMSDEEMQDVVGQVTLDNWWRASQPSKLEFVAVARHDSYGPHASLRRVGGWFFHCLLLEPAFDEEAQEALGPYAAFIRRKVAVMFDVDCELWEKAGGQFNVVMLI</sequence>
<reference evidence="1" key="1">
    <citation type="submission" date="2022-10" db="EMBL/GenBank/DDBJ databases">
        <title>Culturing micro-colonial fungi from biological soil crusts in the Mojave desert and describing Neophaeococcomyces mojavensis, and introducing the new genera and species Taxawa tesnikishii.</title>
        <authorList>
            <person name="Kurbessoian T."/>
            <person name="Stajich J.E."/>
        </authorList>
    </citation>
    <scope>NUCLEOTIDE SEQUENCE</scope>
    <source>
        <strain evidence="1">JES_112</strain>
    </source>
</reference>
<name>A0ACC3A560_9EURO</name>
<protein>
    <submittedName>
        <fullName evidence="1">Uncharacterized protein</fullName>
    </submittedName>
</protein>
<comment type="caution">
    <text evidence="1">The sequence shown here is derived from an EMBL/GenBank/DDBJ whole genome shotgun (WGS) entry which is preliminary data.</text>
</comment>